<sequence length="289" mass="32373">MSLWLLGLMGKYCSKVDFVSSRPKPGCSWGWRSILWGKELLERGFKWRVGGRETASVFYHQWIPKISNPYLSVGLPVGVNYFQVKDLIDWDRLSWRRPLLEVLFPPDIVPNILAICVSQVKRGDELLWEHTKNGQYSVKLGYFSAYANSSGPLTDTIEVAVRSTYDAVCACQRVVCHAEVGVEVGGLEGAGCRIVVDGAWYKECWEGAIAWLLLGTDAVSRRSSKLKVYACSAFMVEAIAVLKALEWAKDRGWLQVEVLTDCLQVVSQLSHVKEADMPGLEVFEALGEF</sequence>
<dbReference type="Proteomes" id="UP001062846">
    <property type="component" value="Chromosome 4"/>
</dbReference>
<comment type="caution">
    <text evidence="1">The sequence shown here is derived from an EMBL/GenBank/DDBJ whole genome shotgun (WGS) entry which is preliminary data.</text>
</comment>
<name>A0ACC0P4K3_RHOML</name>
<gene>
    <name evidence="1" type="ORF">RHMOL_Rhmol04G0252400</name>
</gene>
<organism evidence="1 2">
    <name type="scientific">Rhododendron molle</name>
    <name type="common">Chinese azalea</name>
    <name type="synonym">Azalea mollis</name>
    <dbReference type="NCBI Taxonomy" id="49168"/>
    <lineage>
        <taxon>Eukaryota</taxon>
        <taxon>Viridiplantae</taxon>
        <taxon>Streptophyta</taxon>
        <taxon>Embryophyta</taxon>
        <taxon>Tracheophyta</taxon>
        <taxon>Spermatophyta</taxon>
        <taxon>Magnoliopsida</taxon>
        <taxon>eudicotyledons</taxon>
        <taxon>Gunneridae</taxon>
        <taxon>Pentapetalae</taxon>
        <taxon>asterids</taxon>
        <taxon>Ericales</taxon>
        <taxon>Ericaceae</taxon>
        <taxon>Ericoideae</taxon>
        <taxon>Rhodoreae</taxon>
        <taxon>Rhododendron</taxon>
    </lineage>
</organism>
<evidence type="ECO:0000313" key="2">
    <source>
        <dbReference type="Proteomes" id="UP001062846"/>
    </source>
</evidence>
<dbReference type="EMBL" id="CM046391">
    <property type="protein sequence ID" value="KAI8560400.1"/>
    <property type="molecule type" value="Genomic_DNA"/>
</dbReference>
<protein>
    <submittedName>
        <fullName evidence="1">Uncharacterized protein</fullName>
    </submittedName>
</protein>
<reference evidence="1" key="1">
    <citation type="submission" date="2022-02" db="EMBL/GenBank/DDBJ databases">
        <title>Plant Genome Project.</title>
        <authorList>
            <person name="Zhang R.-G."/>
        </authorList>
    </citation>
    <scope>NUCLEOTIDE SEQUENCE</scope>
    <source>
        <strain evidence="1">AT1</strain>
    </source>
</reference>
<evidence type="ECO:0000313" key="1">
    <source>
        <dbReference type="EMBL" id="KAI8560400.1"/>
    </source>
</evidence>
<keyword evidence="2" id="KW-1185">Reference proteome</keyword>
<proteinExistence type="predicted"/>
<accession>A0ACC0P4K3</accession>